<keyword evidence="2" id="KW-1185">Reference proteome</keyword>
<accession>A0A4C1ZNV6</accession>
<sequence>MLLGIRVTVGTSAPGGSAPRRAVACATLMSFPLLAQRKQIVAPARPVTRQNLKFRDKNQSRTSRNGVRVGTTLRVTFVRRPRHYTYVCIVKVCDRRDVCVLPAVANSVH</sequence>
<comment type="caution">
    <text evidence="1">The sequence shown here is derived from an EMBL/GenBank/DDBJ whole genome shotgun (WGS) entry which is preliminary data.</text>
</comment>
<dbReference type="Proteomes" id="UP000299102">
    <property type="component" value="Unassembled WGS sequence"/>
</dbReference>
<name>A0A4C1ZNV6_EUMVA</name>
<evidence type="ECO:0000313" key="1">
    <source>
        <dbReference type="EMBL" id="GBP88307.1"/>
    </source>
</evidence>
<evidence type="ECO:0000313" key="2">
    <source>
        <dbReference type="Proteomes" id="UP000299102"/>
    </source>
</evidence>
<reference evidence="1 2" key="1">
    <citation type="journal article" date="2019" name="Commun. Biol.">
        <title>The bagworm genome reveals a unique fibroin gene that provides high tensile strength.</title>
        <authorList>
            <person name="Kono N."/>
            <person name="Nakamura H."/>
            <person name="Ohtoshi R."/>
            <person name="Tomita M."/>
            <person name="Numata K."/>
            <person name="Arakawa K."/>
        </authorList>
    </citation>
    <scope>NUCLEOTIDE SEQUENCE [LARGE SCALE GENOMIC DNA]</scope>
</reference>
<organism evidence="1 2">
    <name type="scientific">Eumeta variegata</name>
    <name type="common">Bagworm moth</name>
    <name type="synonym">Eumeta japonica</name>
    <dbReference type="NCBI Taxonomy" id="151549"/>
    <lineage>
        <taxon>Eukaryota</taxon>
        <taxon>Metazoa</taxon>
        <taxon>Ecdysozoa</taxon>
        <taxon>Arthropoda</taxon>
        <taxon>Hexapoda</taxon>
        <taxon>Insecta</taxon>
        <taxon>Pterygota</taxon>
        <taxon>Neoptera</taxon>
        <taxon>Endopterygota</taxon>
        <taxon>Lepidoptera</taxon>
        <taxon>Glossata</taxon>
        <taxon>Ditrysia</taxon>
        <taxon>Tineoidea</taxon>
        <taxon>Psychidae</taxon>
        <taxon>Oiketicinae</taxon>
        <taxon>Eumeta</taxon>
    </lineage>
</organism>
<dbReference type="AlphaFoldDB" id="A0A4C1ZNV6"/>
<gene>
    <name evidence="1" type="ORF">EVAR_63588_1</name>
</gene>
<proteinExistence type="predicted"/>
<protein>
    <submittedName>
        <fullName evidence="1">Uncharacterized protein</fullName>
    </submittedName>
</protein>
<dbReference type="EMBL" id="BGZK01001922">
    <property type="protein sequence ID" value="GBP88307.1"/>
    <property type="molecule type" value="Genomic_DNA"/>
</dbReference>